<dbReference type="Pfam" id="PF05685">
    <property type="entry name" value="Uma2"/>
    <property type="match status" value="1"/>
</dbReference>
<dbReference type="PANTHER" id="PTHR34107:SF2">
    <property type="entry name" value="SLL0888 PROTEIN"/>
    <property type="match status" value="1"/>
</dbReference>
<dbReference type="OrthoDB" id="428427at2"/>
<dbReference type="SUPFAM" id="SSF52980">
    <property type="entry name" value="Restriction endonuclease-like"/>
    <property type="match status" value="1"/>
</dbReference>
<accession>A0A563W3L7</accession>
<dbReference type="Proteomes" id="UP000320055">
    <property type="component" value="Unassembled WGS sequence"/>
</dbReference>
<dbReference type="PANTHER" id="PTHR34107">
    <property type="entry name" value="SLL0198 PROTEIN-RELATED"/>
    <property type="match status" value="1"/>
</dbReference>
<dbReference type="InterPro" id="IPR012296">
    <property type="entry name" value="Nuclease_put_TT1808"/>
</dbReference>
<dbReference type="InterPro" id="IPR008538">
    <property type="entry name" value="Uma2"/>
</dbReference>
<evidence type="ECO:0000313" key="3">
    <source>
        <dbReference type="Proteomes" id="UP000320055"/>
    </source>
</evidence>
<feature type="domain" description="Putative restriction endonuclease" evidence="1">
    <location>
        <begin position="11"/>
        <end position="133"/>
    </location>
</feature>
<evidence type="ECO:0000313" key="2">
    <source>
        <dbReference type="EMBL" id="VEP18281.1"/>
    </source>
</evidence>
<protein>
    <recommendedName>
        <fullName evidence="1">Putative restriction endonuclease domain-containing protein</fullName>
    </recommendedName>
</protein>
<organism evidence="2 3">
    <name type="scientific">Hyella patelloides LEGE 07179</name>
    <dbReference type="NCBI Taxonomy" id="945734"/>
    <lineage>
        <taxon>Bacteria</taxon>
        <taxon>Bacillati</taxon>
        <taxon>Cyanobacteriota</taxon>
        <taxon>Cyanophyceae</taxon>
        <taxon>Pleurocapsales</taxon>
        <taxon>Hyellaceae</taxon>
        <taxon>Hyella</taxon>
    </lineage>
</organism>
<evidence type="ECO:0000259" key="1">
    <source>
        <dbReference type="Pfam" id="PF05685"/>
    </source>
</evidence>
<dbReference type="InterPro" id="IPR011335">
    <property type="entry name" value="Restrct_endonuc-II-like"/>
</dbReference>
<dbReference type="CDD" id="cd06260">
    <property type="entry name" value="DUF820-like"/>
    <property type="match status" value="1"/>
</dbReference>
<dbReference type="AlphaFoldDB" id="A0A563W3L7"/>
<reference evidence="2 3" key="1">
    <citation type="submission" date="2019-01" db="EMBL/GenBank/DDBJ databases">
        <authorList>
            <person name="Brito A."/>
        </authorList>
    </citation>
    <scope>NUCLEOTIDE SEQUENCE [LARGE SCALE GENOMIC DNA]</scope>
    <source>
        <strain evidence="2">1</strain>
    </source>
</reference>
<dbReference type="RefSeq" id="WP_144867512.1">
    <property type="nucleotide sequence ID" value="NZ_LR213831.1"/>
</dbReference>
<gene>
    <name evidence="2" type="ORF">H1P_730022</name>
</gene>
<sequence>MTQTIPKLLTFEEFLHWKPEGRQYELYEGINVEIQPPGKHEEITGFLTTELAVEFKRIKLINLEKAIDRQSAYSPDVLILNRPALKNETLWEKYSTVQTAESIPLIIEVVSTNWRDDYLTKLRDYEEIGVKEY</sequence>
<dbReference type="EMBL" id="CAACVJ010000680">
    <property type="protein sequence ID" value="VEP18281.1"/>
    <property type="molecule type" value="Genomic_DNA"/>
</dbReference>
<keyword evidence="3" id="KW-1185">Reference proteome</keyword>
<proteinExistence type="predicted"/>
<name>A0A563W3L7_9CYAN</name>
<dbReference type="Gene3D" id="3.90.1570.10">
    <property type="entry name" value="tt1808, chain A"/>
    <property type="match status" value="1"/>
</dbReference>